<keyword evidence="2" id="KW-0723">Serine/threonine-protein kinase</keyword>
<dbReference type="InterPro" id="IPR008271">
    <property type="entry name" value="Ser/Thr_kinase_AS"/>
</dbReference>
<evidence type="ECO:0000256" key="10">
    <source>
        <dbReference type="SAM" id="MobiDB-lite"/>
    </source>
</evidence>
<dbReference type="PROSITE" id="PS00107">
    <property type="entry name" value="PROTEIN_KINASE_ATP"/>
    <property type="match status" value="1"/>
</dbReference>
<keyword evidence="6 9" id="KW-0067">ATP-binding</keyword>
<reference evidence="12 13" key="1">
    <citation type="submission" date="2024-04" db="EMBL/GenBank/DDBJ databases">
        <title>Tritrichomonas musculus Genome.</title>
        <authorList>
            <person name="Alves-Ferreira E."/>
            <person name="Grigg M."/>
            <person name="Lorenzi H."/>
            <person name="Galac M."/>
        </authorList>
    </citation>
    <scope>NUCLEOTIDE SEQUENCE [LARGE SCALE GENOMIC DNA]</scope>
    <source>
        <strain evidence="12 13">EAF2021</strain>
    </source>
</reference>
<feature type="region of interest" description="Disordered" evidence="10">
    <location>
        <begin position="328"/>
        <end position="753"/>
    </location>
</feature>
<dbReference type="Gene3D" id="1.10.510.10">
    <property type="entry name" value="Transferase(Phosphotransferase) domain 1"/>
    <property type="match status" value="1"/>
</dbReference>
<dbReference type="CDD" id="cd08215">
    <property type="entry name" value="STKc_Nek"/>
    <property type="match status" value="1"/>
</dbReference>
<dbReference type="PROSITE" id="PS50011">
    <property type="entry name" value="PROTEIN_KINASE_DOM"/>
    <property type="match status" value="1"/>
</dbReference>
<keyword evidence="13" id="KW-1185">Reference proteome</keyword>
<evidence type="ECO:0000313" key="12">
    <source>
        <dbReference type="EMBL" id="KAK8887186.1"/>
    </source>
</evidence>
<feature type="compositionally biased region" description="Basic and acidic residues" evidence="10">
    <location>
        <begin position="462"/>
        <end position="522"/>
    </location>
</feature>
<comment type="caution">
    <text evidence="12">The sequence shown here is derived from an EMBL/GenBank/DDBJ whole genome shotgun (WGS) entry which is preliminary data.</text>
</comment>
<organism evidence="12 13">
    <name type="scientific">Tritrichomonas musculus</name>
    <dbReference type="NCBI Taxonomy" id="1915356"/>
    <lineage>
        <taxon>Eukaryota</taxon>
        <taxon>Metamonada</taxon>
        <taxon>Parabasalia</taxon>
        <taxon>Tritrichomonadida</taxon>
        <taxon>Tritrichomonadidae</taxon>
        <taxon>Tritrichomonas</taxon>
    </lineage>
</organism>
<evidence type="ECO:0000256" key="2">
    <source>
        <dbReference type="ARBA" id="ARBA00022527"/>
    </source>
</evidence>
<dbReference type="InterPro" id="IPR011009">
    <property type="entry name" value="Kinase-like_dom_sf"/>
</dbReference>
<feature type="binding site" evidence="9">
    <location>
        <position position="42"/>
    </location>
    <ligand>
        <name>ATP</name>
        <dbReference type="ChEBI" id="CHEBI:30616"/>
    </ligand>
</feature>
<protein>
    <recommendedName>
        <fullName evidence="1">non-specific serine/threonine protein kinase</fullName>
        <ecNumber evidence="1">2.7.11.1</ecNumber>
    </recommendedName>
</protein>
<dbReference type="PANTHER" id="PTHR44899:SF3">
    <property type="entry name" value="SERINE_THREONINE-PROTEIN KINASE NEK1"/>
    <property type="match status" value="1"/>
</dbReference>
<evidence type="ECO:0000256" key="5">
    <source>
        <dbReference type="ARBA" id="ARBA00022777"/>
    </source>
</evidence>
<dbReference type="PANTHER" id="PTHR44899">
    <property type="entry name" value="CAMK FAMILY PROTEIN KINASE"/>
    <property type="match status" value="1"/>
</dbReference>
<evidence type="ECO:0000259" key="11">
    <source>
        <dbReference type="PROSITE" id="PS50011"/>
    </source>
</evidence>
<keyword evidence="3" id="KW-0808">Transferase</keyword>
<dbReference type="EC" id="2.7.11.1" evidence="1"/>
<name>A0ABR2K7T5_9EUKA</name>
<evidence type="ECO:0000256" key="3">
    <source>
        <dbReference type="ARBA" id="ARBA00022679"/>
    </source>
</evidence>
<dbReference type="InterPro" id="IPR000719">
    <property type="entry name" value="Prot_kinase_dom"/>
</dbReference>
<feature type="compositionally biased region" description="Basic and acidic residues" evidence="10">
    <location>
        <begin position="599"/>
        <end position="649"/>
    </location>
</feature>
<comment type="catalytic activity">
    <reaction evidence="8">
        <text>L-seryl-[protein] + ATP = O-phospho-L-seryl-[protein] + ADP + H(+)</text>
        <dbReference type="Rhea" id="RHEA:17989"/>
        <dbReference type="Rhea" id="RHEA-COMP:9863"/>
        <dbReference type="Rhea" id="RHEA-COMP:11604"/>
        <dbReference type="ChEBI" id="CHEBI:15378"/>
        <dbReference type="ChEBI" id="CHEBI:29999"/>
        <dbReference type="ChEBI" id="CHEBI:30616"/>
        <dbReference type="ChEBI" id="CHEBI:83421"/>
        <dbReference type="ChEBI" id="CHEBI:456216"/>
        <dbReference type="EC" id="2.7.11.1"/>
    </reaction>
</comment>
<feature type="compositionally biased region" description="Basic and acidic residues" evidence="10">
    <location>
        <begin position="438"/>
        <end position="452"/>
    </location>
</feature>
<dbReference type="PROSITE" id="PS00108">
    <property type="entry name" value="PROTEIN_KINASE_ST"/>
    <property type="match status" value="1"/>
</dbReference>
<gene>
    <name evidence="12" type="ORF">M9Y10_038224</name>
</gene>
<keyword evidence="4 9" id="KW-0547">Nucleotide-binding</keyword>
<feature type="region of interest" description="Disordered" evidence="10">
    <location>
        <begin position="786"/>
        <end position="824"/>
    </location>
</feature>
<comment type="catalytic activity">
    <reaction evidence="7">
        <text>L-threonyl-[protein] + ATP = O-phospho-L-threonyl-[protein] + ADP + H(+)</text>
        <dbReference type="Rhea" id="RHEA:46608"/>
        <dbReference type="Rhea" id="RHEA-COMP:11060"/>
        <dbReference type="Rhea" id="RHEA-COMP:11605"/>
        <dbReference type="ChEBI" id="CHEBI:15378"/>
        <dbReference type="ChEBI" id="CHEBI:30013"/>
        <dbReference type="ChEBI" id="CHEBI:30616"/>
        <dbReference type="ChEBI" id="CHEBI:61977"/>
        <dbReference type="ChEBI" id="CHEBI:456216"/>
        <dbReference type="EC" id="2.7.11.1"/>
    </reaction>
</comment>
<dbReference type="Gene3D" id="3.30.200.20">
    <property type="entry name" value="Phosphorylase Kinase, domain 1"/>
    <property type="match status" value="1"/>
</dbReference>
<dbReference type="InterPro" id="IPR017441">
    <property type="entry name" value="Protein_kinase_ATP_BS"/>
</dbReference>
<feature type="compositionally biased region" description="Low complexity" evidence="10">
    <location>
        <begin position="341"/>
        <end position="362"/>
    </location>
</feature>
<evidence type="ECO:0000313" key="13">
    <source>
        <dbReference type="Proteomes" id="UP001470230"/>
    </source>
</evidence>
<feature type="compositionally biased region" description="Polar residues" evidence="10">
    <location>
        <begin position="419"/>
        <end position="428"/>
    </location>
</feature>
<dbReference type="Proteomes" id="UP001470230">
    <property type="component" value="Unassembled WGS sequence"/>
</dbReference>
<evidence type="ECO:0000256" key="8">
    <source>
        <dbReference type="ARBA" id="ARBA00048679"/>
    </source>
</evidence>
<evidence type="ECO:0000256" key="1">
    <source>
        <dbReference type="ARBA" id="ARBA00012513"/>
    </source>
</evidence>
<dbReference type="Pfam" id="PF00069">
    <property type="entry name" value="Pkinase"/>
    <property type="match status" value="1"/>
</dbReference>
<keyword evidence="5" id="KW-0418">Kinase</keyword>
<feature type="compositionally biased region" description="Acidic residues" evidence="10">
    <location>
        <begin position="571"/>
        <end position="585"/>
    </location>
</feature>
<feature type="domain" description="Protein kinase" evidence="11">
    <location>
        <begin position="13"/>
        <end position="267"/>
    </location>
</feature>
<dbReference type="SMART" id="SM00220">
    <property type="entry name" value="S_TKc"/>
    <property type="match status" value="1"/>
</dbReference>
<feature type="compositionally biased region" description="Low complexity" evidence="10">
    <location>
        <begin position="656"/>
        <end position="667"/>
    </location>
</feature>
<dbReference type="EMBL" id="JAPFFF010000006">
    <property type="protein sequence ID" value="KAK8887186.1"/>
    <property type="molecule type" value="Genomic_DNA"/>
</dbReference>
<evidence type="ECO:0000256" key="6">
    <source>
        <dbReference type="ARBA" id="ARBA00022840"/>
    </source>
</evidence>
<feature type="compositionally biased region" description="Acidic residues" evidence="10">
    <location>
        <begin position="791"/>
        <end position="801"/>
    </location>
</feature>
<evidence type="ECO:0000256" key="7">
    <source>
        <dbReference type="ARBA" id="ARBA00047899"/>
    </source>
</evidence>
<feature type="compositionally biased region" description="Polar residues" evidence="10">
    <location>
        <begin position="706"/>
        <end position="716"/>
    </location>
</feature>
<evidence type="ECO:0000256" key="4">
    <source>
        <dbReference type="ARBA" id="ARBA00022741"/>
    </source>
</evidence>
<proteinExistence type="predicted"/>
<evidence type="ECO:0000256" key="9">
    <source>
        <dbReference type="PROSITE-ProRule" id="PRU10141"/>
    </source>
</evidence>
<dbReference type="SUPFAM" id="SSF56112">
    <property type="entry name" value="Protein kinase-like (PK-like)"/>
    <property type="match status" value="1"/>
</dbReference>
<dbReference type="InterPro" id="IPR051131">
    <property type="entry name" value="NEK_Ser/Thr_kinase_NIMA"/>
</dbReference>
<sequence length="914" mass="103354">MKKNVQKLSMNDFSVNKVIGEGAYGRAILCKAKSDNSLVVIKEIALSNMSAQEQREAWKETKVLSLLSHPNIISYRGCFMEKNCLHIVMEYADGGDLFLQIQSAKNKHFEENQILEWFVQICLALKHVHDRKILHRDIKCQNIFLTKKGLIKMGDFGIAKILDHTSQLSKTAIGTPYYLSPEICQGKAYNMKSDVWSLGCVLYELCTLQHAFDSKCMNGLIMKILRSKQKPIPFTYSQNLRNLVDSLLQKDPRKRPSVNQILKMDFVKPRIEHLLSCTLKKIEFSHTVFHGAKGGETPKDILAEAQKAANAEPDVVSNQNVIQKPQQRISSANGNPPAKPPTAAQAYKQQQQQQQIQQHQQPVMEKPKVAQNPPGRPPAQNEIPKMQQRPPPKIQHGLPVNKNPQRNPNSAAVGIAPPSRNQVQNQPQPAVKAFKPKPPRELEKKQSKDEILASKQANVIAERQRQKEMREKKALEEKEQEERNERKRAELMEKKAKREAERKAQMEHLKQDARERKKKYDNLEAPFKKAMGGAIAPPSQPPPSKPKPANNAQPSAPGGERPLPKYRESYFDDDELPPDAFPSEEDAQKAHPAARPKPKLPDKKPAIRPDHVRNREEDQKSLRELMARKRAELRQQKLAEAKAQKEMDAKIAALKAQQAEQQSQQPQASPPPAQTQPQPEVKKEEPPKPAPKPEQPKKLEPAPVQPQKQPQSASTQPNPEPKKEELPKQAPKTDQPKKVAPAPAPTPVSDETQKKLLDLIDISSSDSEGDDNEMISLYAVVKNILDHPPTSDEENEEEDPASDGNGDKKDENNEEDDQKAKQQQGVFIFNNKELKLPMVTDNDSLHYRVEALRLFIEQNLGLDKFIEVYRFITVDSDNMTDEEGGDKVKQILSTPEELSYYPLIQQLVFCEESL</sequence>
<accession>A0ABR2K7T5</accession>